<evidence type="ECO:0000256" key="1">
    <source>
        <dbReference type="ARBA" id="ARBA00022441"/>
    </source>
</evidence>
<comment type="caution">
    <text evidence="3">The sequence shown here is derived from an EMBL/GenBank/DDBJ whole genome shotgun (WGS) entry which is preliminary data.</text>
</comment>
<dbReference type="Pfam" id="PF01344">
    <property type="entry name" value="Kelch_1"/>
    <property type="match status" value="2"/>
</dbReference>
<dbReference type="PANTHER" id="PTHR45632:SF3">
    <property type="entry name" value="KELCH-LIKE PROTEIN 32"/>
    <property type="match status" value="1"/>
</dbReference>
<dbReference type="InterPro" id="IPR006652">
    <property type="entry name" value="Kelch_1"/>
</dbReference>
<evidence type="ECO:0000256" key="2">
    <source>
        <dbReference type="ARBA" id="ARBA00022737"/>
    </source>
</evidence>
<dbReference type="SUPFAM" id="SSF50965">
    <property type="entry name" value="Galactose oxidase, central domain"/>
    <property type="match status" value="1"/>
</dbReference>
<organism evidence="3 4">
    <name type="scientific">Streptomyces antimicrobicus</name>
    <dbReference type="NCBI Taxonomy" id="2883108"/>
    <lineage>
        <taxon>Bacteria</taxon>
        <taxon>Bacillati</taxon>
        <taxon>Actinomycetota</taxon>
        <taxon>Actinomycetes</taxon>
        <taxon>Kitasatosporales</taxon>
        <taxon>Streptomycetaceae</taxon>
        <taxon>Streptomyces</taxon>
    </lineage>
</organism>
<dbReference type="InterPro" id="IPR011043">
    <property type="entry name" value="Gal_Oxase/kelch_b-propeller"/>
</dbReference>
<dbReference type="PANTHER" id="PTHR45632">
    <property type="entry name" value="LD33804P"/>
    <property type="match status" value="1"/>
</dbReference>
<sequence>MSSPPAAAAGGWTKTGDLPLAASWYGQHDGAVLLKNGQVLVVGGADAQGRALAKGAVYDPATGAWTATTSLRDPRRLHTVTRLGNGKVLVTGGTSGPSRLSPPLNTVELYEPGTDTWKTVTAMREARCGHTAVPLDGTLVLVAGGYAARSATSVRALRTAEVYDWEADTWHDAKPMNDARADHGAVRFKAGRVLVSGGTVPVSPTGDTALAFCELYDPATDTWTPTGSLLQPRGGHRSVLASDTTALVVGGATPGTAGDGTYAPFRTLTAERYDVTTGEWAALPEAPGGRGAHQVVPLGTGSFLVAGGTADVHNGAGYQSTLILDPAAPAARTWTAAAGQLTGRWAFAAVALDRNKVLVTGGTVQNGLAAPDPATAELTRSTEIFTAGSPG</sequence>
<accession>A0ABS8B035</accession>
<name>A0ABS8B035_9ACTN</name>
<keyword evidence="2" id="KW-0677">Repeat</keyword>
<proteinExistence type="predicted"/>
<dbReference type="Gene3D" id="2.130.10.80">
    <property type="entry name" value="Galactose oxidase/kelch, beta-propeller"/>
    <property type="match status" value="2"/>
</dbReference>
<evidence type="ECO:0000313" key="4">
    <source>
        <dbReference type="Proteomes" id="UP001199054"/>
    </source>
</evidence>
<keyword evidence="4" id="KW-1185">Reference proteome</keyword>
<dbReference type="Gene3D" id="2.120.10.80">
    <property type="entry name" value="Kelch-type beta propeller"/>
    <property type="match status" value="2"/>
</dbReference>
<dbReference type="InterPro" id="IPR037293">
    <property type="entry name" value="Gal_Oxidase_central_sf"/>
</dbReference>
<dbReference type="EMBL" id="JAJAUY010000002">
    <property type="protein sequence ID" value="MCB5177965.1"/>
    <property type="molecule type" value="Genomic_DNA"/>
</dbReference>
<dbReference type="SMART" id="SM00612">
    <property type="entry name" value="Kelch"/>
    <property type="match status" value="4"/>
</dbReference>
<gene>
    <name evidence="3" type="ORF">LG632_00975</name>
</gene>
<keyword evidence="1" id="KW-0880">Kelch repeat</keyword>
<dbReference type="InterPro" id="IPR015915">
    <property type="entry name" value="Kelch-typ_b-propeller"/>
</dbReference>
<dbReference type="Proteomes" id="UP001199054">
    <property type="component" value="Unassembled WGS sequence"/>
</dbReference>
<protein>
    <submittedName>
        <fullName evidence="3">Kelch-like protein 17</fullName>
    </submittedName>
</protein>
<dbReference type="RefSeq" id="WP_226724367.1">
    <property type="nucleotide sequence ID" value="NZ_JAJAUY010000002.1"/>
</dbReference>
<evidence type="ECO:0000313" key="3">
    <source>
        <dbReference type="EMBL" id="MCB5177965.1"/>
    </source>
</evidence>
<reference evidence="3 4" key="1">
    <citation type="submission" date="2021-10" db="EMBL/GenBank/DDBJ databases">
        <title>Streptomyces sp. strain SMC 277, a novel streptomycete isolated from soil.</title>
        <authorList>
            <person name="Chanama M."/>
        </authorList>
    </citation>
    <scope>NUCLEOTIDE SEQUENCE [LARGE SCALE GENOMIC DNA]</scope>
    <source>
        <strain evidence="3 4">SMC 277</strain>
    </source>
</reference>